<proteinExistence type="predicted"/>
<sequence length="345" mass="38670">MEKETQVQIPRVKLGTQGLEVSKLGYGCASLSGLYNAPLSHEEGCSFLKEVFSKGITLFDTSDLYGNEPYDNEILVGKALKQLPRDKVQLATKFGIFRKEGFNFGVKGTPEYVRKCCEASLERLGVDYIDLYYQHRVDTSVPIEETMGELKKLVEEGKIKYIGLSEPSVDTLRRAHAVHPISALEMEYSLWSREIEEDIIPVCRELGIGIVAYSPLGRGFFGGKATVESLPTESLLKHHPRFTGDNLEKNKLVYTRIENLAKKHRCTPPQLALAWLLHQGEDIIPIPATTKIKNLENNIGSLGVKLTEDDLKEISDAVPIEEVGGKREYDVFADYSYKFANTPLK</sequence>
<protein>
    <recommendedName>
        <fullName evidence="3">NADP-dependent oxidoreductase domain-containing protein</fullName>
    </recommendedName>
</protein>
<comment type="caution">
    <text evidence="4">The sequence shown here is derived from an EMBL/GenBank/DDBJ whole genome shotgun (WGS) entry which is preliminary data.</text>
</comment>
<dbReference type="InterPro" id="IPR050791">
    <property type="entry name" value="Aldo-Keto_reductase"/>
</dbReference>
<dbReference type="Pfam" id="PF00248">
    <property type="entry name" value="Aldo_ket_red"/>
    <property type="match status" value="1"/>
</dbReference>
<evidence type="ECO:0000256" key="2">
    <source>
        <dbReference type="ARBA" id="ARBA00023002"/>
    </source>
</evidence>
<accession>A0ABR2R9R5</accession>
<dbReference type="EMBL" id="JBBPBN010000024">
    <property type="protein sequence ID" value="KAK9009519.1"/>
    <property type="molecule type" value="Genomic_DNA"/>
</dbReference>
<evidence type="ECO:0000256" key="1">
    <source>
        <dbReference type="ARBA" id="ARBA00022857"/>
    </source>
</evidence>
<dbReference type="InterPro" id="IPR023210">
    <property type="entry name" value="NADP_OxRdtase_dom"/>
</dbReference>
<evidence type="ECO:0000313" key="4">
    <source>
        <dbReference type="EMBL" id="KAK9009519.1"/>
    </source>
</evidence>
<feature type="domain" description="NADP-dependent oxidoreductase" evidence="3">
    <location>
        <begin position="23"/>
        <end position="316"/>
    </location>
</feature>
<gene>
    <name evidence="4" type="ORF">V6N11_036051</name>
</gene>
<keyword evidence="1" id="KW-0521">NADP</keyword>
<reference evidence="4 5" key="1">
    <citation type="journal article" date="2024" name="G3 (Bethesda)">
        <title>Genome assembly of Hibiscus sabdariffa L. provides insights into metabolisms of medicinal natural products.</title>
        <authorList>
            <person name="Kim T."/>
        </authorList>
    </citation>
    <scope>NUCLEOTIDE SEQUENCE [LARGE SCALE GENOMIC DNA]</scope>
    <source>
        <strain evidence="4">TK-2024</strain>
        <tissue evidence="4">Old leaves</tissue>
    </source>
</reference>
<dbReference type="Proteomes" id="UP001396334">
    <property type="component" value="Unassembled WGS sequence"/>
</dbReference>
<keyword evidence="5" id="KW-1185">Reference proteome</keyword>
<dbReference type="CDD" id="cd19145">
    <property type="entry name" value="AKR_AKR13D1"/>
    <property type="match status" value="1"/>
</dbReference>
<dbReference type="PANTHER" id="PTHR43625:SF65">
    <property type="entry name" value="NADP-DEPENDENT OXIDOREDUCTASE DOMAIN-CONTAINING PROTEIN"/>
    <property type="match status" value="1"/>
</dbReference>
<name>A0ABR2R9R5_9ROSI</name>
<dbReference type="Gene3D" id="3.20.20.100">
    <property type="entry name" value="NADP-dependent oxidoreductase domain"/>
    <property type="match status" value="1"/>
</dbReference>
<evidence type="ECO:0000313" key="5">
    <source>
        <dbReference type="Proteomes" id="UP001396334"/>
    </source>
</evidence>
<dbReference type="SUPFAM" id="SSF51430">
    <property type="entry name" value="NAD(P)-linked oxidoreductase"/>
    <property type="match status" value="1"/>
</dbReference>
<dbReference type="InterPro" id="IPR036812">
    <property type="entry name" value="NAD(P)_OxRdtase_dom_sf"/>
</dbReference>
<evidence type="ECO:0000259" key="3">
    <source>
        <dbReference type="Pfam" id="PF00248"/>
    </source>
</evidence>
<keyword evidence="2" id="KW-0560">Oxidoreductase</keyword>
<organism evidence="4 5">
    <name type="scientific">Hibiscus sabdariffa</name>
    <name type="common">roselle</name>
    <dbReference type="NCBI Taxonomy" id="183260"/>
    <lineage>
        <taxon>Eukaryota</taxon>
        <taxon>Viridiplantae</taxon>
        <taxon>Streptophyta</taxon>
        <taxon>Embryophyta</taxon>
        <taxon>Tracheophyta</taxon>
        <taxon>Spermatophyta</taxon>
        <taxon>Magnoliopsida</taxon>
        <taxon>eudicotyledons</taxon>
        <taxon>Gunneridae</taxon>
        <taxon>Pentapetalae</taxon>
        <taxon>rosids</taxon>
        <taxon>malvids</taxon>
        <taxon>Malvales</taxon>
        <taxon>Malvaceae</taxon>
        <taxon>Malvoideae</taxon>
        <taxon>Hibiscus</taxon>
    </lineage>
</organism>
<dbReference type="PANTHER" id="PTHR43625">
    <property type="entry name" value="AFLATOXIN B1 ALDEHYDE REDUCTASE"/>
    <property type="match status" value="1"/>
</dbReference>